<dbReference type="GO" id="GO:0022857">
    <property type="term" value="F:transmembrane transporter activity"/>
    <property type="evidence" value="ECO:0007669"/>
    <property type="project" value="TreeGrafter"/>
</dbReference>
<dbReference type="RefSeq" id="WP_002515382.1">
    <property type="nucleotide sequence ID" value="NZ_AP019664.1"/>
</dbReference>
<dbReference type="GO" id="GO:0016887">
    <property type="term" value="F:ATP hydrolysis activity"/>
    <property type="evidence" value="ECO:0007669"/>
    <property type="project" value="InterPro"/>
</dbReference>
<dbReference type="EMBL" id="MVCE01000007">
    <property type="protein sequence ID" value="PGF31672.1"/>
    <property type="molecule type" value="Genomic_DNA"/>
</dbReference>
<dbReference type="InterPro" id="IPR027417">
    <property type="entry name" value="P-loop_NTPase"/>
</dbReference>
<dbReference type="InterPro" id="IPR003593">
    <property type="entry name" value="AAA+_ATPase"/>
</dbReference>
<evidence type="ECO:0000313" key="2">
    <source>
        <dbReference type="Proteomes" id="UP000226191"/>
    </source>
</evidence>
<reference evidence="1 2" key="1">
    <citation type="submission" date="2017-02" db="EMBL/GenBank/DDBJ databases">
        <title>Prevalence of linear plasmids in Cutibacterium acnes isolates obtained from cancerous prostatic tissue.</title>
        <authorList>
            <person name="Davidsson S."/>
            <person name="Bruggemann H."/>
        </authorList>
    </citation>
    <scope>NUCLEOTIDE SEQUENCE [LARGE SCALE GENOMIC DNA]</scope>
    <source>
        <strain evidence="1 2">11-78</strain>
    </source>
</reference>
<sequence length="206" mass="21817">MTVSWQGVTKTFPSGDSARGGCTIHCADATVDAGQACLIKGASGQGKSTMMAMIGGLLPVTSGHITIAHGHGDRDPEQARREGLVAYAFQYPFLTPYFTVWENVALCAEAEIAYQLLASCGMADLANQQASTLSGGQQQRVAVVRAVASRPAVLLADEPTASLDDDNRWAVEKLLQDYLDDGGTIIMASHQPIDLPHLSVTVEATR</sequence>
<dbReference type="SUPFAM" id="SSF52540">
    <property type="entry name" value="P-loop containing nucleoside triphosphate hydrolases"/>
    <property type="match status" value="1"/>
</dbReference>
<dbReference type="InterPro" id="IPR015854">
    <property type="entry name" value="ABC_transpr_LolD-like"/>
</dbReference>
<dbReference type="PROSITE" id="PS00211">
    <property type="entry name" value="ABC_TRANSPORTER_1"/>
    <property type="match status" value="1"/>
</dbReference>
<dbReference type="PANTHER" id="PTHR24220">
    <property type="entry name" value="IMPORT ATP-BINDING PROTEIN"/>
    <property type="match status" value="1"/>
</dbReference>
<dbReference type="AlphaFoldDB" id="A0A8B2VI31"/>
<dbReference type="PROSITE" id="PS50893">
    <property type="entry name" value="ABC_TRANSPORTER_2"/>
    <property type="match status" value="1"/>
</dbReference>
<dbReference type="Gene3D" id="3.40.50.300">
    <property type="entry name" value="P-loop containing nucleotide triphosphate hydrolases"/>
    <property type="match status" value="1"/>
</dbReference>
<proteinExistence type="predicted"/>
<dbReference type="GeneID" id="92857856"/>
<name>A0A8B2VI31_CUTAC</name>
<protein>
    <submittedName>
        <fullName evidence="1">ABC transporter ATP-binding protein</fullName>
    </submittedName>
</protein>
<dbReference type="Proteomes" id="UP000226191">
    <property type="component" value="Unassembled WGS sequence"/>
</dbReference>
<dbReference type="GO" id="GO:0005524">
    <property type="term" value="F:ATP binding"/>
    <property type="evidence" value="ECO:0007669"/>
    <property type="project" value="UniProtKB-KW"/>
</dbReference>
<organism evidence="1 2">
    <name type="scientific">Cutibacterium acnes</name>
    <name type="common">Propionibacterium acnes</name>
    <dbReference type="NCBI Taxonomy" id="1747"/>
    <lineage>
        <taxon>Bacteria</taxon>
        <taxon>Bacillati</taxon>
        <taxon>Actinomycetota</taxon>
        <taxon>Actinomycetes</taxon>
        <taxon>Propionibacteriales</taxon>
        <taxon>Propionibacteriaceae</taxon>
        <taxon>Cutibacterium</taxon>
    </lineage>
</organism>
<dbReference type="GO" id="GO:0005886">
    <property type="term" value="C:plasma membrane"/>
    <property type="evidence" value="ECO:0007669"/>
    <property type="project" value="TreeGrafter"/>
</dbReference>
<dbReference type="InterPro" id="IPR017871">
    <property type="entry name" value="ABC_transporter-like_CS"/>
</dbReference>
<dbReference type="InterPro" id="IPR003439">
    <property type="entry name" value="ABC_transporter-like_ATP-bd"/>
</dbReference>
<evidence type="ECO:0000313" key="1">
    <source>
        <dbReference type="EMBL" id="PGF31672.1"/>
    </source>
</evidence>
<keyword evidence="1" id="KW-0547">Nucleotide-binding</keyword>
<gene>
    <name evidence="1" type="ORF">B1B09_11770</name>
</gene>
<dbReference type="PANTHER" id="PTHR24220:SF659">
    <property type="entry name" value="TRANSPORTER, PUTATIVE-RELATED"/>
    <property type="match status" value="1"/>
</dbReference>
<keyword evidence="1" id="KW-0067">ATP-binding</keyword>
<accession>A0A8B2VI31</accession>
<dbReference type="SMART" id="SM00382">
    <property type="entry name" value="AAA"/>
    <property type="match status" value="1"/>
</dbReference>
<comment type="caution">
    <text evidence="1">The sequence shown here is derived from an EMBL/GenBank/DDBJ whole genome shotgun (WGS) entry which is preliminary data.</text>
</comment>
<dbReference type="Pfam" id="PF00005">
    <property type="entry name" value="ABC_tran"/>
    <property type="match status" value="1"/>
</dbReference>